<accession>A0A1V9GC79</accession>
<proteinExistence type="predicted"/>
<evidence type="ECO:0000313" key="3">
    <source>
        <dbReference type="EMBL" id="OQP68285.1"/>
    </source>
</evidence>
<dbReference type="InterPro" id="IPR050791">
    <property type="entry name" value="Aldo-Keto_reductase"/>
</dbReference>
<dbReference type="GO" id="GO:0005737">
    <property type="term" value="C:cytoplasm"/>
    <property type="evidence" value="ECO:0007669"/>
    <property type="project" value="TreeGrafter"/>
</dbReference>
<keyword evidence="1" id="KW-0560">Oxidoreductase</keyword>
<dbReference type="SUPFAM" id="SSF51430">
    <property type="entry name" value="NAD(P)-linked oxidoreductase"/>
    <property type="match status" value="1"/>
</dbReference>
<feature type="domain" description="NADP-dependent oxidoreductase" evidence="2">
    <location>
        <begin position="36"/>
        <end position="330"/>
    </location>
</feature>
<protein>
    <submittedName>
        <fullName evidence="3">Aldo/keto reductase</fullName>
    </submittedName>
</protein>
<evidence type="ECO:0000256" key="1">
    <source>
        <dbReference type="ARBA" id="ARBA00023002"/>
    </source>
</evidence>
<dbReference type="AlphaFoldDB" id="A0A1V9GC79"/>
<comment type="caution">
    <text evidence="3">The sequence shown here is derived from an EMBL/GenBank/DDBJ whole genome shotgun (WGS) entry which is preliminary data.</text>
</comment>
<dbReference type="InterPro" id="IPR036812">
    <property type="entry name" value="NAD(P)_OxRdtase_dom_sf"/>
</dbReference>
<dbReference type="STRING" id="550983.A4R26_00290"/>
<evidence type="ECO:0000313" key="4">
    <source>
        <dbReference type="Proteomes" id="UP000192276"/>
    </source>
</evidence>
<organism evidence="3 4">
    <name type="scientific">Niastella populi</name>
    <dbReference type="NCBI Taxonomy" id="550983"/>
    <lineage>
        <taxon>Bacteria</taxon>
        <taxon>Pseudomonadati</taxon>
        <taxon>Bacteroidota</taxon>
        <taxon>Chitinophagia</taxon>
        <taxon>Chitinophagales</taxon>
        <taxon>Chitinophagaceae</taxon>
        <taxon>Niastella</taxon>
    </lineage>
</organism>
<dbReference type="PANTHER" id="PTHR43625:SF40">
    <property type="entry name" value="ALDO-KETO REDUCTASE YAKC [NADP(+)]"/>
    <property type="match status" value="1"/>
</dbReference>
<dbReference type="CDD" id="cd19076">
    <property type="entry name" value="AKR_AKR13A_13D"/>
    <property type="match status" value="1"/>
</dbReference>
<reference evidence="4" key="1">
    <citation type="submission" date="2016-04" db="EMBL/GenBank/DDBJ databases">
        <authorList>
            <person name="Chen L."/>
            <person name="Zhuang W."/>
            <person name="Wang G."/>
        </authorList>
    </citation>
    <scope>NUCLEOTIDE SEQUENCE [LARGE SCALE GENOMIC DNA]</scope>
    <source>
        <strain evidence="4">208</strain>
    </source>
</reference>
<dbReference type="InterPro" id="IPR023210">
    <property type="entry name" value="NADP_OxRdtase_dom"/>
</dbReference>
<keyword evidence="4" id="KW-1185">Reference proteome</keyword>
<gene>
    <name evidence="3" type="ORF">A4R26_00290</name>
</gene>
<dbReference type="EMBL" id="LWBP01000001">
    <property type="protein sequence ID" value="OQP68285.1"/>
    <property type="molecule type" value="Genomic_DNA"/>
</dbReference>
<dbReference type="Proteomes" id="UP000192276">
    <property type="component" value="Unassembled WGS sequence"/>
</dbReference>
<dbReference type="PANTHER" id="PTHR43625">
    <property type="entry name" value="AFLATOXIN B1 ALDEHYDE REDUCTASE"/>
    <property type="match status" value="1"/>
</dbReference>
<sequence length="351" mass="38420">MCFVRPIVTCSSEIRAHKKIKMKNRKLGTNGPLVSAIGLGCMGMSGVYGQSDDATSIATIERALELGHNFLDTADFYRTGHNEEVVGRAIRGKRDKAFLSVKTGMMLAPGPNGSMTIGPVNGHPDYIRNAVLYSLQRLKTDYIDLYTPARVDPNVPVEDTIGALADLVQKGIIRYIGLSEAAAPTIRRAAAVHPITALQIEYSLWSRDIEAEVLPTIRELGIGLVAYSPLSRGFLSGEIRTPDDLKDNRVHMPRFQGENFYKNLELVEKIKALAAEKNCTPSQLALAWVLAGGEDIIAIPGTKRIAYLEENIAAENVQLTPKDLESIDAIMPAGIVSGTRYPETFMKLLNR</sequence>
<evidence type="ECO:0000259" key="2">
    <source>
        <dbReference type="Pfam" id="PF00248"/>
    </source>
</evidence>
<dbReference type="Pfam" id="PF00248">
    <property type="entry name" value="Aldo_ket_red"/>
    <property type="match status" value="1"/>
</dbReference>
<name>A0A1V9GC79_9BACT</name>
<dbReference type="Gene3D" id="3.20.20.100">
    <property type="entry name" value="NADP-dependent oxidoreductase domain"/>
    <property type="match status" value="1"/>
</dbReference>
<dbReference type="GO" id="GO:0016491">
    <property type="term" value="F:oxidoreductase activity"/>
    <property type="evidence" value="ECO:0007669"/>
    <property type="project" value="UniProtKB-KW"/>
</dbReference>